<dbReference type="Gene3D" id="1.10.10.60">
    <property type="entry name" value="Homeodomain-like"/>
    <property type="match status" value="1"/>
</dbReference>
<dbReference type="SUPFAM" id="SSF48498">
    <property type="entry name" value="Tetracyclin repressor-like, C-terminal domain"/>
    <property type="match status" value="1"/>
</dbReference>
<dbReference type="PROSITE" id="PS01081">
    <property type="entry name" value="HTH_TETR_1"/>
    <property type="match status" value="1"/>
</dbReference>
<dbReference type="SUPFAM" id="SSF46689">
    <property type="entry name" value="Homeodomain-like"/>
    <property type="match status" value="1"/>
</dbReference>
<dbReference type="Proteomes" id="UP001596500">
    <property type="component" value="Unassembled WGS sequence"/>
</dbReference>
<feature type="domain" description="HTH tetR-type" evidence="3">
    <location>
        <begin position="8"/>
        <end position="68"/>
    </location>
</feature>
<protein>
    <submittedName>
        <fullName evidence="4">TetR/AcrR family transcriptional regulator</fullName>
    </submittedName>
</protein>
<keyword evidence="1 2" id="KW-0238">DNA-binding</keyword>
<comment type="caution">
    <text evidence="4">The sequence shown here is derived from an EMBL/GenBank/DDBJ whole genome shotgun (WGS) entry which is preliminary data.</text>
</comment>
<dbReference type="Gene3D" id="1.10.357.10">
    <property type="entry name" value="Tetracycline Repressor, domain 2"/>
    <property type="match status" value="1"/>
</dbReference>
<evidence type="ECO:0000313" key="5">
    <source>
        <dbReference type="Proteomes" id="UP001596500"/>
    </source>
</evidence>
<dbReference type="InterPro" id="IPR023772">
    <property type="entry name" value="DNA-bd_HTH_TetR-type_CS"/>
</dbReference>
<feature type="DNA-binding region" description="H-T-H motif" evidence="2">
    <location>
        <begin position="31"/>
        <end position="50"/>
    </location>
</feature>
<accession>A0ABW2RHS8</accession>
<dbReference type="EMBL" id="JBHTBW010000014">
    <property type="protein sequence ID" value="MFC7440542.1"/>
    <property type="molecule type" value="Genomic_DNA"/>
</dbReference>
<dbReference type="PANTHER" id="PTHR30328">
    <property type="entry name" value="TRANSCRIPTIONAL REPRESSOR"/>
    <property type="match status" value="1"/>
</dbReference>
<evidence type="ECO:0000259" key="3">
    <source>
        <dbReference type="PROSITE" id="PS50977"/>
    </source>
</evidence>
<dbReference type="InterPro" id="IPR001647">
    <property type="entry name" value="HTH_TetR"/>
</dbReference>
<dbReference type="InterPro" id="IPR036271">
    <property type="entry name" value="Tet_transcr_reg_TetR-rel_C_sf"/>
</dbReference>
<dbReference type="Pfam" id="PF00440">
    <property type="entry name" value="TetR_N"/>
    <property type="match status" value="1"/>
</dbReference>
<dbReference type="InterPro" id="IPR009057">
    <property type="entry name" value="Homeodomain-like_sf"/>
</dbReference>
<dbReference type="PRINTS" id="PR00455">
    <property type="entry name" value="HTHTETR"/>
</dbReference>
<keyword evidence="5" id="KW-1185">Reference proteome</keyword>
<dbReference type="RefSeq" id="WP_379863823.1">
    <property type="nucleotide sequence ID" value="NZ_JBHTBW010000014.1"/>
</dbReference>
<gene>
    <name evidence="4" type="ORF">ACFQNG_05210</name>
</gene>
<name>A0ABW2RHS8_9BACL</name>
<organism evidence="4 5">
    <name type="scientific">Laceyella putida</name>
    <dbReference type="NCBI Taxonomy" id="110101"/>
    <lineage>
        <taxon>Bacteria</taxon>
        <taxon>Bacillati</taxon>
        <taxon>Bacillota</taxon>
        <taxon>Bacilli</taxon>
        <taxon>Bacillales</taxon>
        <taxon>Thermoactinomycetaceae</taxon>
        <taxon>Laceyella</taxon>
    </lineage>
</organism>
<dbReference type="PROSITE" id="PS50977">
    <property type="entry name" value="HTH_TETR_2"/>
    <property type="match status" value="1"/>
</dbReference>
<dbReference type="PANTHER" id="PTHR30328:SF54">
    <property type="entry name" value="HTH-TYPE TRANSCRIPTIONAL REPRESSOR SCO4008"/>
    <property type="match status" value="1"/>
</dbReference>
<proteinExistence type="predicted"/>
<evidence type="ECO:0000256" key="1">
    <source>
        <dbReference type="ARBA" id="ARBA00023125"/>
    </source>
</evidence>
<reference evidence="5" key="1">
    <citation type="journal article" date="2019" name="Int. J. Syst. Evol. Microbiol.">
        <title>The Global Catalogue of Microorganisms (GCM) 10K type strain sequencing project: providing services to taxonomists for standard genome sequencing and annotation.</title>
        <authorList>
            <consortium name="The Broad Institute Genomics Platform"/>
            <consortium name="The Broad Institute Genome Sequencing Center for Infectious Disease"/>
            <person name="Wu L."/>
            <person name="Ma J."/>
        </authorList>
    </citation>
    <scope>NUCLEOTIDE SEQUENCE [LARGE SCALE GENOMIC DNA]</scope>
    <source>
        <strain evidence="5">CGMCC 1.12942</strain>
    </source>
</reference>
<dbReference type="InterPro" id="IPR050109">
    <property type="entry name" value="HTH-type_TetR-like_transc_reg"/>
</dbReference>
<evidence type="ECO:0000313" key="4">
    <source>
        <dbReference type="EMBL" id="MFC7440542.1"/>
    </source>
</evidence>
<sequence length="206" mass="24569">MKPLPLQLYEKEQILDACLAVFARHGYEKTTTAMLAEAAGISKALIFHHFKSKKELYFCVLDRCLEKVKAELRFDDLPEYRDFFEAIDQFSRIELDYFKKNPDEYKLLMEVYYATPKELKADIEEKMGLLMATRNKVLERLFDKVPLKEGVDRRQAFELIRITLKHFEDKVLTEVTDKTNLDEKYMERIIDEMNRFLAMIRYGIER</sequence>
<evidence type="ECO:0000256" key="2">
    <source>
        <dbReference type="PROSITE-ProRule" id="PRU00335"/>
    </source>
</evidence>